<dbReference type="InterPro" id="IPR036291">
    <property type="entry name" value="NAD(P)-bd_dom_sf"/>
</dbReference>
<dbReference type="Pfam" id="PF00107">
    <property type="entry name" value="ADH_zinc_N"/>
    <property type="match status" value="1"/>
</dbReference>
<dbReference type="GO" id="GO:0005829">
    <property type="term" value="C:cytosol"/>
    <property type="evidence" value="ECO:0007669"/>
    <property type="project" value="TreeGrafter"/>
</dbReference>
<dbReference type="PANTHER" id="PTHR43880">
    <property type="entry name" value="ALCOHOL DEHYDROGENASE"/>
    <property type="match status" value="1"/>
</dbReference>
<dbReference type="InterPro" id="IPR002328">
    <property type="entry name" value="ADH_Zn_CS"/>
</dbReference>
<dbReference type="InterPro" id="IPR020843">
    <property type="entry name" value="ER"/>
</dbReference>
<organism evidence="8 9">
    <name type="scientific">Massilia cellulosiltytica</name>
    <dbReference type="NCBI Taxonomy" id="2683234"/>
    <lineage>
        <taxon>Bacteria</taxon>
        <taxon>Pseudomonadati</taxon>
        <taxon>Pseudomonadota</taxon>
        <taxon>Betaproteobacteria</taxon>
        <taxon>Burkholderiales</taxon>
        <taxon>Oxalobacteraceae</taxon>
        <taxon>Telluria group</taxon>
        <taxon>Massilia</taxon>
    </lineage>
</organism>
<dbReference type="SUPFAM" id="SSF51735">
    <property type="entry name" value="NAD(P)-binding Rossmann-fold domains"/>
    <property type="match status" value="1"/>
</dbReference>
<evidence type="ECO:0000259" key="7">
    <source>
        <dbReference type="SMART" id="SM00829"/>
    </source>
</evidence>
<evidence type="ECO:0000313" key="8">
    <source>
        <dbReference type="EMBL" id="MVW62939.1"/>
    </source>
</evidence>
<keyword evidence="4" id="KW-0560">Oxidoreductase</keyword>
<dbReference type="Gene3D" id="3.90.180.10">
    <property type="entry name" value="Medium-chain alcohol dehydrogenases, catalytic domain"/>
    <property type="match status" value="1"/>
</dbReference>
<evidence type="ECO:0000256" key="2">
    <source>
        <dbReference type="ARBA" id="ARBA00022723"/>
    </source>
</evidence>
<reference evidence="8 9" key="1">
    <citation type="submission" date="2019-12" db="EMBL/GenBank/DDBJ databases">
        <authorList>
            <person name="Li C."/>
            <person name="Zhao J."/>
        </authorList>
    </citation>
    <scope>NUCLEOTIDE SEQUENCE [LARGE SCALE GENOMIC DNA]</scope>
    <source>
        <strain evidence="8 9">NEAU-DD11</strain>
    </source>
</reference>
<comment type="similarity">
    <text evidence="6">Belongs to the zinc-containing alcohol dehydrogenase family.</text>
</comment>
<dbReference type="Gene3D" id="3.40.50.720">
    <property type="entry name" value="NAD(P)-binding Rossmann-like Domain"/>
    <property type="match status" value="1"/>
</dbReference>
<dbReference type="PANTHER" id="PTHR43880:SF12">
    <property type="entry name" value="ALCOHOL DEHYDROGENASE CLASS-3"/>
    <property type="match status" value="1"/>
</dbReference>
<protein>
    <submittedName>
        <fullName evidence="8">Alcohol dehydrogenase catalytic domain-containing protein</fullName>
    </submittedName>
</protein>
<evidence type="ECO:0000256" key="1">
    <source>
        <dbReference type="ARBA" id="ARBA00001947"/>
    </source>
</evidence>
<dbReference type="Pfam" id="PF08240">
    <property type="entry name" value="ADH_N"/>
    <property type="match status" value="1"/>
</dbReference>
<dbReference type="InterPro" id="IPR013149">
    <property type="entry name" value="ADH-like_C"/>
</dbReference>
<dbReference type="SMART" id="SM00829">
    <property type="entry name" value="PKS_ER"/>
    <property type="match status" value="1"/>
</dbReference>
<evidence type="ECO:0000256" key="6">
    <source>
        <dbReference type="RuleBase" id="RU361277"/>
    </source>
</evidence>
<dbReference type="CDD" id="cd08278">
    <property type="entry name" value="benzyl_alcohol_DH"/>
    <property type="match status" value="1"/>
</dbReference>
<dbReference type="InterPro" id="IPR013154">
    <property type="entry name" value="ADH-like_N"/>
</dbReference>
<evidence type="ECO:0000313" key="9">
    <source>
        <dbReference type="Proteomes" id="UP000443353"/>
    </source>
</evidence>
<accession>A0A7X3G4T9</accession>
<proteinExistence type="inferred from homology"/>
<dbReference type="RefSeq" id="WP_056330910.1">
    <property type="nucleotide sequence ID" value="NZ_WSES01000007.1"/>
</dbReference>
<gene>
    <name evidence="8" type="ORF">GPY61_23765</name>
</gene>
<keyword evidence="9" id="KW-1185">Reference proteome</keyword>
<evidence type="ECO:0000256" key="5">
    <source>
        <dbReference type="ARBA" id="ARBA00023027"/>
    </source>
</evidence>
<feature type="domain" description="Enoyl reductase (ER)" evidence="7">
    <location>
        <begin position="12"/>
        <end position="362"/>
    </location>
</feature>
<dbReference type="SUPFAM" id="SSF50129">
    <property type="entry name" value="GroES-like"/>
    <property type="match status" value="1"/>
</dbReference>
<sequence>MHITAAVARLDGAPLELERIELEEPRDHEVLVRVVATGICHTDVAMRDSSARVPKPVVLGHEGAGVVERVGRAVRKVRPGDHVVMTFDSCGHCASCYKGDAAYCIHNARHNFGGSRPDGSTALSCGHEHIHGHFFGQSSFATHAICTERNVVSVRQDVPLELLGPLGCGIQTGAGAVLRSLKVGAGSSIAIFGTGSVGLAGVMAAQLAGAAIVVAVDTQDARLDVARELGATHTFNPLREDVFAAIAQVVPDGLDFALDTSGNLDVIRKAVLALAPRGTCGLVNSAKGADVSLNILGLMLGGRSVRGIHQGDSVPEIFIPHMIELYRQGRFPFDRLVDFYPLADINAAMADMVAGRVVKPVIRMPAA</sequence>
<keyword evidence="3 6" id="KW-0862">Zinc</keyword>
<dbReference type="InterPro" id="IPR011032">
    <property type="entry name" value="GroES-like_sf"/>
</dbReference>
<dbReference type="GO" id="GO:0008270">
    <property type="term" value="F:zinc ion binding"/>
    <property type="evidence" value="ECO:0007669"/>
    <property type="project" value="InterPro"/>
</dbReference>
<keyword evidence="5" id="KW-0520">NAD</keyword>
<dbReference type="GO" id="GO:0051903">
    <property type="term" value="F:S-(hydroxymethyl)glutathione dehydrogenase [NAD(P)+] activity"/>
    <property type="evidence" value="ECO:0007669"/>
    <property type="project" value="TreeGrafter"/>
</dbReference>
<evidence type="ECO:0000256" key="4">
    <source>
        <dbReference type="ARBA" id="ARBA00023002"/>
    </source>
</evidence>
<dbReference type="GO" id="GO:0046294">
    <property type="term" value="P:formaldehyde catabolic process"/>
    <property type="evidence" value="ECO:0007669"/>
    <property type="project" value="TreeGrafter"/>
</dbReference>
<dbReference type="AlphaFoldDB" id="A0A7X3G4T9"/>
<dbReference type="Proteomes" id="UP000443353">
    <property type="component" value="Unassembled WGS sequence"/>
</dbReference>
<evidence type="ECO:0000256" key="3">
    <source>
        <dbReference type="ARBA" id="ARBA00022833"/>
    </source>
</evidence>
<comment type="cofactor">
    <cofactor evidence="1 6">
        <name>Zn(2+)</name>
        <dbReference type="ChEBI" id="CHEBI:29105"/>
    </cofactor>
</comment>
<dbReference type="PROSITE" id="PS00059">
    <property type="entry name" value="ADH_ZINC"/>
    <property type="match status" value="1"/>
</dbReference>
<comment type="caution">
    <text evidence="8">The sequence shown here is derived from an EMBL/GenBank/DDBJ whole genome shotgun (WGS) entry which is preliminary data.</text>
</comment>
<keyword evidence="2 6" id="KW-0479">Metal-binding</keyword>
<dbReference type="FunFam" id="3.40.50.720:FF:000003">
    <property type="entry name" value="S-(hydroxymethyl)glutathione dehydrogenase"/>
    <property type="match status" value="1"/>
</dbReference>
<dbReference type="EMBL" id="WSES01000007">
    <property type="protein sequence ID" value="MVW62939.1"/>
    <property type="molecule type" value="Genomic_DNA"/>
</dbReference>
<name>A0A7X3G4T9_9BURK</name>